<dbReference type="PROSITE" id="PS50405">
    <property type="entry name" value="GST_CTER"/>
    <property type="match status" value="1"/>
</dbReference>
<evidence type="ECO:0000259" key="1">
    <source>
        <dbReference type="PROSITE" id="PS50404"/>
    </source>
</evidence>
<dbReference type="Gene3D" id="3.40.30.10">
    <property type="entry name" value="Glutaredoxin"/>
    <property type="match status" value="1"/>
</dbReference>
<dbReference type="GO" id="GO:0004364">
    <property type="term" value="F:glutathione transferase activity"/>
    <property type="evidence" value="ECO:0007669"/>
    <property type="project" value="TreeGrafter"/>
</dbReference>
<dbReference type="GO" id="GO:0006749">
    <property type="term" value="P:glutathione metabolic process"/>
    <property type="evidence" value="ECO:0007669"/>
    <property type="project" value="TreeGrafter"/>
</dbReference>
<dbReference type="EMBL" id="AGNL01033396">
    <property type="protein sequence ID" value="EJK55710.1"/>
    <property type="molecule type" value="Genomic_DNA"/>
</dbReference>
<gene>
    <name evidence="3" type="ORF">THAOC_24526</name>
</gene>
<dbReference type="PROSITE" id="PS50404">
    <property type="entry name" value="GST_NTER"/>
    <property type="match status" value="1"/>
</dbReference>
<dbReference type="SUPFAM" id="SSF52833">
    <property type="entry name" value="Thioredoxin-like"/>
    <property type="match status" value="1"/>
</dbReference>
<dbReference type="InterPro" id="IPR004046">
    <property type="entry name" value="GST_C"/>
</dbReference>
<dbReference type="CDD" id="cd03039">
    <property type="entry name" value="GST_N_Sigma_like"/>
    <property type="match status" value="1"/>
</dbReference>
<dbReference type="AlphaFoldDB" id="K0RRV0"/>
<dbReference type="InterPro" id="IPR004045">
    <property type="entry name" value="Glutathione_S-Trfase_N"/>
</dbReference>
<dbReference type="PANTHER" id="PTHR11571:SF150">
    <property type="entry name" value="GLUTATHIONE S-TRANSFERASE"/>
    <property type="match status" value="1"/>
</dbReference>
<dbReference type="PANTHER" id="PTHR11571">
    <property type="entry name" value="GLUTATHIONE S-TRANSFERASE"/>
    <property type="match status" value="1"/>
</dbReference>
<evidence type="ECO:0000313" key="4">
    <source>
        <dbReference type="Proteomes" id="UP000266841"/>
    </source>
</evidence>
<dbReference type="InterPro" id="IPR010987">
    <property type="entry name" value="Glutathione-S-Trfase_C-like"/>
</dbReference>
<organism evidence="3 4">
    <name type="scientific">Thalassiosira oceanica</name>
    <name type="common">Marine diatom</name>
    <dbReference type="NCBI Taxonomy" id="159749"/>
    <lineage>
        <taxon>Eukaryota</taxon>
        <taxon>Sar</taxon>
        <taxon>Stramenopiles</taxon>
        <taxon>Ochrophyta</taxon>
        <taxon>Bacillariophyta</taxon>
        <taxon>Coscinodiscophyceae</taxon>
        <taxon>Thalassiosirophycidae</taxon>
        <taxon>Thalassiosirales</taxon>
        <taxon>Thalassiosiraceae</taxon>
        <taxon>Thalassiosira</taxon>
    </lineage>
</organism>
<keyword evidence="4" id="KW-1185">Reference proteome</keyword>
<dbReference type="eggNOG" id="KOG1695">
    <property type="taxonomic scope" value="Eukaryota"/>
</dbReference>
<dbReference type="SFLD" id="SFLDS00019">
    <property type="entry name" value="Glutathione_Transferase_(cytos"/>
    <property type="match status" value="1"/>
</dbReference>
<feature type="domain" description="GST N-terminal" evidence="1">
    <location>
        <begin position="17"/>
        <end position="95"/>
    </location>
</feature>
<dbReference type="Pfam" id="PF14497">
    <property type="entry name" value="GST_C_3"/>
    <property type="match status" value="1"/>
</dbReference>
<sequence>MSAEAARKLLIGDDGAGTSKLEYFDIEGVAEQVRIAFSVADVPFEDVRIAWSDWGTKKPTTKYGQLPQLILPDGTIVTQSEAMLRLAGAADKQGKLYPDDAKSRLEIDQLLGLVGDFARAWRPCLYIGMRPQAFGHPEKKDWADADKTIEKLRTEFIKNELPRYLEYFAEKHGKDKFLTGDDLTIADIAVYMQIRYFTRGIADYAPKDCVDKYPDSIAYLKRVEEHPKVAEYKKNKA</sequence>
<evidence type="ECO:0000313" key="3">
    <source>
        <dbReference type="EMBL" id="EJK55710.1"/>
    </source>
</evidence>
<protein>
    <recommendedName>
        <fullName evidence="5">GST C-terminal domain-containing protein</fullName>
    </recommendedName>
</protein>
<evidence type="ECO:0008006" key="5">
    <source>
        <dbReference type="Google" id="ProtNLM"/>
    </source>
</evidence>
<dbReference type="SUPFAM" id="SSF47616">
    <property type="entry name" value="GST C-terminal domain-like"/>
    <property type="match status" value="1"/>
</dbReference>
<comment type="caution">
    <text evidence="3">The sequence shown here is derived from an EMBL/GenBank/DDBJ whole genome shotgun (WGS) entry which is preliminary data.</text>
</comment>
<dbReference type="OMA" id="PWFKEQD"/>
<reference evidence="3 4" key="1">
    <citation type="journal article" date="2012" name="Genome Biol.">
        <title>Genome and low-iron response of an oceanic diatom adapted to chronic iron limitation.</title>
        <authorList>
            <person name="Lommer M."/>
            <person name="Specht M."/>
            <person name="Roy A.S."/>
            <person name="Kraemer L."/>
            <person name="Andreson R."/>
            <person name="Gutowska M.A."/>
            <person name="Wolf J."/>
            <person name="Bergner S.V."/>
            <person name="Schilhabel M.B."/>
            <person name="Klostermeier U.C."/>
            <person name="Beiko R.G."/>
            <person name="Rosenstiel P."/>
            <person name="Hippler M."/>
            <person name="Laroche J."/>
        </authorList>
    </citation>
    <scope>NUCLEOTIDE SEQUENCE [LARGE SCALE GENOMIC DNA]</scope>
    <source>
        <strain evidence="3 4">CCMP1005</strain>
    </source>
</reference>
<evidence type="ECO:0000259" key="2">
    <source>
        <dbReference type="PROSITE" id="PS50405"/>
    </source>
</evidence>
<feature type="domain" description="GST C-terminal" evidence="2">
    <location>
        <begin position="100"/>
        <end position="237"/>
    </location>
</feature>
<dbReference type="Gene3D" id="1.20.1050.10">
    <property type="match status" value="1"/>
</dbReference>
<dbReference type="Proteomes" id="UP000266841">
    <property type="component" value="Unassembled WGS sequence"/>
</dbReference>
<dbReference type="InterPro" id="IPR050213">
    <property type="entry name" value="GST_superfamily"/>
</dbReference>
<accession>K0RRV0</accession>
<dbReference type="InterPro" id="IPR040079">
    <property type="entry name" value="Glutathione_S-Trfase"/>
</dbReference>
<name>K0RRV0_THAOC</name>
<dbReference type="InterPro" id="IPR036282">
    <property type="entry name" value="Glutathione-S-Trfase_C_sf"/>
</dbReference>
<proteinExistence type="predicted"/>
<dbReference type="InterPro" id="IPR036249">
    <property type="entry name" value="Thioredoxin-like_sf"/>
</dbReference>
<dbReference type="OrthoDB" id="420389at2759"/>